<keyword evidence="2 4" id="KW-0808">Transferase</keyword>
<keyword evidence="3 4" id="KW-0012">Acyltransferase</keyword>
<dbReference type="InterPro" id="IPR016181">
    <property type="entry name" value="Acyl_CoA_acyltransferase"/>
</dbReference>
<evidence type="ECO:0000256" key="3">
    <source>
        <dbReference type="ARBA" id="ARBA00023315"/>
    </source>
</evidence>
<accession>A0A327L3H7</accession>
<evidence type="ECO:0000256" key="4">
    <source>
        <dbReference type="HAMAP-Rule" id="MF_00688"/>
    </source>
</evidence>
<dbReference type="PANTHER" id="PTHR30098:SF2">
    <property type="entry name" value="LEUCYL_PHENYLALANYL-TRNA--PROTEIN TRANSFERASE"/>
    <property type="match status" value="1"/>
</dbReference>
<dbReference type="AlphaFoldDB" id="A0A327L3H7"/>
<comment type="catalytic activity">
    <reaction evidence="4">
        <text>N-terminal L-arginyl-[protein] + L-leucyl-tRNA(Leu) = N-terminal L-leucyl-L-arginyl-[protein] + tRNA(Leu) + H(+)</text>
        <dbReference type="Rhea" id="RHEA:50416"/>
        <dbReference type="Rhea" id="RHEA-COMP:9613"/>
        <dbReference type="Rhea" id="RHEA-COMP:9622"/>
        <dbReference type="Rhea" id="RHEA-COMP:12672"/>
        <dbReference type="Rhea" id="RHEA-COMP:12673"/>
        <dbReference type="ChEBI" id="CHEBI:15378"/>
        <dbReference type="ChEBI" id="CHEBI:64719"/>
        <dbReference type="ChEBI" id="CHEBI:78442"/>
        <dbReference type="ChEBI" id="CHEBI:78494"/>
        <dbReference type="ChEBI" id="CHEBI:133044"/>
        <dbReference type="EC" id="2.3.2.6"/>
    </reaction>
</comment>
<dbReference type="EC" id="2.3.2.6" evidence="4"/>
<dbReference type="Proteomes" id="UP000249130">
    <property type="component" value="Unassembled WGS sequence"/>
</dbReference>
<dbReference type="EMBL" id="NPEX01000060">
    <property type="protein sequence ID" value="RAI44042.1"/>
    <property type="molecule type" value="Genomic_DNA"/>
</dbReference>
<dbReference type="InterPro" id="IPR042221">
    <property type="entry name" value="Leu/Phe-tRNA_Trfase_N"/>
</dbReference>
<dbReference type="Pfam" id="PF03588">
    <property type="entry name" value="Leu_Phe_trans"/>
    <property type="match status" value="1"/>
</dbReference>
<proteinExistence type="inferred from homology"/>
<organism evidence="6 7">
    <name type="scientific">Rhodoplanes roseus</name>
    <dbReference type="NCBI Taxonomy" id="29409"/>
    <lineage>
        <taxon>Bacteria</taxon>
        <taxon>Pseudomonadati</taxon>
        <taxon>Pseudomonadota</taxon>
        <taxon>Alphaproteobacteria</taxon>
        <taxon>Hyphomicrobiales</taxon>
        <taxon>Nitrobacteraceae</taxon>
        <taxon>Rhodoplanes</taxon>
    </lineage>
</organism>
<sequence>MRASRLRPPQRRATPVMPSETPPMSQTTAAAAPFGLAGDDGERRRALFQETAAQRLQRIALGTAWALKPPRSRSLPGLARLWLVDVVDPADGLPDPDRTVNPFGTCGIVHDPGVETLLAGYREGLFPFAHFGPLKWVSPAERCILVLDELHIAKRLRRQMRQGRYTVTFDRDFEGVITSCAGRREGRWHLTWITPRIMRLYGDMFDAGHVHSFEVWNEAGALVGGGYGVAVGGAFFTESQFSHEANTSKIGFTVLHWHLAQWGFRLDDGKWPTPTILDMGFRSVPRAEFRARVAEAAALPGKPGRWTVETDLKTVAAWQPGGEDAKGKKEPAND</sequence>
<comment type="subcellular location">
    <subcellularLocation>
        <location evidence="4">Cytoplasm</location>
    </subcellularLocation>
</comment>
<dbReference type="InterPro" id="IPR042203">
    <property type="entry name" value="Leu/Phe-tRNA_Trfase_C"/>
</dbReference>
<dbReference type="GO" id="GO:0008914">
    <property type="term" value="F:leucyl-tRNA--protein transferase activity"/>
    <property type="evidence" value="ECO:0007669"/>
    <property type="project" value="UniProtKB-UniRule"/>
</dbReference>
<comment type="catalytic activity">
    <reaction evidence="4">
        <text>L-phenylalanyl-tRNA(Phe) + an N-terminal L-alpha-aminoacyl-[protein] = an N-terminal L-phenylalanyl-L-alpha-aminoacyl-[protein] + tRNA(Phe)</text>
        <dbReference type="Rhea" id="RHEA:43632"/>
        <dbReference type="Rhea" id="RHEA-COMP:9668"/>
        <dbReference type="Rhea" id="RHEA-COMP:9699"/>
        <dbReference type="Rhea" id="RHEA-COMP:10636"/>
        <dbReference type="Rhea" id="RHEA-COMP:10637"/>
        <dbReference type="ChEBI" id="CHEBI:78442"/>
        <dbReference type="ChEBI" id="CHEBI:78531"/>
        <dbReference type="ChEBI" id="CHEBI:78597"/>
        <dbReference type="ChEBI" id="CHEBI:83561"/>
        <dbReference type="EC" id="2.3.2.6"/>
    </reaction>
</comment>
<name>A0A327L3H7_9BRAD</name>
<dbReference type="PANTHER" id="PTHR30098">
    <property type="entry name" value="LEUCYL/PHENYLALANYL-TRNA--PROTEIN TRANSFERASE"/>
    <property type="match status" value="1"/>
</dbReference>
<reference evidence="6 7" key="1">
    <citation type="submission" date="2017-07" db="EMBL/GenBank/DDBJ databases">
        <title>Draft Genome Sequences of Select Purple Nonsulfur Bacteria.</title>
        <authorList>
            <person name="Lasarre B."/>
            <person name="Mckinlay J.B."/>
        </authorList>
    </citation>
    <scope>NUCLEOTIDE SEQUENCE [LARGE SCALE GENOMIC DNA]</scope>
    <source>
        <strain evidence="6 7">DSM 5909</strain>
    </source>
</reference>
<dbReference type="SUPFAM" id="SSF55729">
    <property type="entry name" value="Acyl-CoA N-acyltransferases (Nat)"/>
    <property type="match status" value="1"/>
</dbReference>
<feature type="region of interest" description="Disordered" evidence="5">
    <location>
        <begin position="1"/>
        <end position="27"/>
    </location>
</feature>
<gene>
    <name evidence="4" type="primary">aat</name>
    <name evidence="6" type="ORF">CH341_11230</name>
</gene>
<comment type="similarity">
    <text evidence="4">Belongs to the L/F-transferase family.</text>
</comment>
<comment type="catalytic activity">
    <reaction evidence="4">
        <text>N-terminal L-lysyl-[protein] + L-leucyl-tRNA(Leu) = N-terminal L-leucyl-L-lysyl-[protein] + tRNA(Leu) + H(+)</text>
        <dbReference type="Rhea" id="RHEA:12340"/>
        <dbReference type="Rhea" id="RHEA-COMP:9613"/>
        <dbReference type="Rhea" id="RHEA-COMP:9622"/>
        <dbReference type="Rhea" id="RHEA-COMP:12670"/>
        <dbReference type="Rhea" id="RHEA-COMP:12671"/>
        <dbReference type="ChEBI" id="CHEBI:15378"/>
        <dbReference type="ChEBI" id="CHEBI:65249"/>
        <dbReference type="ChEBI" id="CHEBI:78442"/>
        <dbReference type="ChEBI" id="CHEBI:78494"/>
        <dbReference type="ChEBI" id="CHEBI:133043"/>
        <dbReference type="EC" id="2.3.2.6"/>
    </reaction>
</comment>
<comment type="caution">
    <text evidence="6">The sequence shown here is derived from an EMBL/GenBank/DDBJ whole genome shotgun (WGS) entry which is preliminary data.</text>
</comment>
<evidence type="ECO:0000313" key="7">
    <source>
        <dbReference type="Proteomes" id="UP000249130"/>
    </source>
</evidence>
<evidence type="ECO:0000256" key="2">
    <source>
        <dbReference type="ARBA" id="ARBA00022679"/>
    </source>
</evidence>
<dbReference type="GO" id="GO:0030163">
    <property type="term" value="P:protein catabolic process"/>
    <property type="evidence" value="ECO:0007669"/>
    <property type="project" value="UniProtKB-UniRule"/>
</dbReference>
<dbReference type="InterPro" id="IPR004616">
    <property type="entry name" value="Leu/Phe-tRNA_Trfase"/>
</dbReference>
<dbReference type="Gene3D" id="3.30.70.3550">
    <property type="entry name" value="Leucyl/phenylalanyl-tRNA-protein transferase, N-terminal domain"/>
    <property type="match status" value="1"/>
</dbReference>
<evidence type="ECO:0000256" key="5">
    <source>
        <dbReference type="SAM" id="MobiDB-lite"/>
    </source>
</evidence>
<dbReference type="GO" id="GO:0005737">
    <property type="term" value="C:cytoplasm"/>
    <property type="evidence" value="ECO:0007669"/>
    <property type="project" value="UniProtKB-SubCell"/>
</dbReference>
<feature type="compositionally biased region" description="Basic residues" evidence="5">
    <location>
        <begin position="1"/>
        <end position="10"/>
    </location>
</feature>
<evidence type="ECO:0000256" key="1">
    <source>
        <dbReference type="ARBA" id="ARBA00022490"/>
    </source>
</evidence>
<evidence type="ECO:0000313" key="6">
    <source>
        <dbReference type="EMBL" id="RAI44042.1"/>
    </source>
</evidence>
<dbReference type="HAMAP" id="MF_00688">
    <property type="entry name" value="Leu_Phe_trans"/>
    <property type="match status" value="1"/>
</dbReference>
<dbReference type="Gene3D" id="3.40.630.70">
    <property type="entry name" value="Leucyl/phenylalanyl-tRNA-protein transferase, C-terminal domain"/>
    <property type="match status" value="1"/>
</dbReference>
<comment type="function">
    <text evidence="4">Functions in the N-end rule pathway of protein degradation where it conjugates Leu, Phe and, less efficiently, Met from aminoacyl-tRNAs to the N-termini of proteins containing an N-terminal arginine or lysine.</text>
</comment>
<keyword evidence="1 4" id="KW-0963">Cytoplasm</keyword>
<keyword evidence="7" id="KW-1185">Reference proteome</keyword>
<protein>
    <recommendedName>
        <fullName evidence="4">Leucyl/phenylalanyl-tRNA--protein transferase</fullName>
        <ecNumber evidence="4">2.3.2.6</ecNumber>
    </recommendedName>
    <alternativeName>
        <fullName evidence="4">L/F-transferase</fullName>
    </alternativeName>
    <alternativeName>
        <fullName evidence="4">Leucyltransferase</fullName>
    </alternativeName>
    <alternativeName>
        <fullName evidence="4">Phenyalanyltransferase</fullName>
    </alternativeName>
</protein>
<dbReference type="OrthoDB" id="9790282at2"/>